<feature type="compositionally biased region" description="Polar residues" evidence="1">
    <location>
        <begin position="77"/>
        <end position="90"/>
    </location>
</feature>
<feature type="region of interest" description="Disordered" evidence="1">
    <location>
        <begin position="107"/>
        <end position="196"/>
    </location>
</feature>
<dbReference type="Proteomes" id="UP000001365">
    <property type="component" value="Chromosome"/>
</dbReference>
<accession>C0MBN8</accession>
<gene>
    <name evidence="2" type="ordered locus">SEQ_0837</name>
</gene>
<dbReference type="Gene3D" id="1.20.5.320">
    <property type="entry name" value="6-Phosphogluconate Dehydrogenase, domain 3"/>
    <property type="match status" value="1"/>
</dbReference>
<dbReference type="KEGG" id="seu:SEQ_0837"/>
<reference evidence="2 3" key="1">
    <citation type="journal article" date="2009" name="PLoS Pathog.">
        <title>Genomic evidence for the evolution of Streptococcus equi: host restriction, increased virulence, and genetic exchange with human pathogens.</title>
        <authorList>
            <person name="Holden M.T.G."/>
            <person name="Heather Z."/>
            <person name="Paillot R."/>
            <person name="Steward K.F."/>
            <person name="Webb K."/>
            <person name="Ainslie F."/>
            <person name="Jourdan T."/>
            <person name="Bason N.C."/>
            <person name="Holroyd N.E."/>
            <person name="Mungall K."/>
            <person name="Quail M.A."/>
            <person name="Sanders M."/>
            <person name="Simmonds M."/>
            <person name="Willey D."/>
            <person name="Brooks K."/>
            <person name="Aanensen D.M."/>
            <person name="Spratt B.G."/>
            <person name="Jolley K.A."/>
            <person name="Maiden M.C.J."/>
            <person name="Kehoe M."/>
            <person name="Chanter N."/>
            <person name="Bentley S.D."/>
            <person name="Robinson C."/>
            <person name="Maskell D.J."/>
            <person name="Parkhill J."/>
            <person name="Waller A.S."/>
        </authorList>
    </citation>
    <scope>NUCLEOTIDE SEQUENCE [LARGE SCALE GENOMIC DNA]</scope>
    <source>
        <strain evidence="2 3">4047</strain>
    </source>
</reference>
<dbReference type="AlphaFoldDB" id="C0MBN8"/>
<proteinExistence type="predicted"/>
<dbReference type="PANTHER" id="PTHR24637:SF422">
    <property type="entry name" value="COLLAGEN IV NC1 DOMAIN-CONTAINING PROTEIN"/>
    <property type="match status" value="1"/>
</dbReference>
<dbReference type="InterPro" id="IPR008160">
    <property type="entry name" value="Collagen"/>
</dbReference>
<protein>
    <submittedName>
        <fullName evidence="2">Collagen-like repeat phage protein</fullName>
    </submittedName>
</protein>
<sequence length="253" mass="26485">MSETISAIVVHKSMTKNEWESSDIILPQGQLVYESDTGHSKFGDGKNRYADLIYQGGPPGPQGPQGLSGDRGPIGQTGPQGKQGVSVQSASVDSEGYLTVLLDNGQSFKSDSSLKGSKGDTGPKGADGKMTFEQLTPEQKQQLKGDKGDPGPKGDIGPRGATGPQGPKGEPGINGMDGPRGATGPRGLQGPLGKDAVLPDDVVRRGELAAYLLRSEYKAKGSGSGLSYKVVTQSEYDDLYDYNDNELILVTEG</sequence>
<feature type="compositionally biased region" description="Low complexity" evidence="1">
    <location>
        <begin position="107"/>
        <end position="116"/>
    </location>
</feature>
<dbReference type="PANTHER" id="PTHR24637">
    <property type="entry name" value="COLLAGEN"/>
    <property type="match status" value="1"/>
</dbReference>
<feature type="compositionally biased region" description="Basic and acidic residues" evidence="1">
    <location>
        <begin position="36"/>
        <end position="49"/>
    </location>
</feature>
<keyword evidence="2" id="KW-0176">Collagen</keyword>
<evidence type="ECO:0000313" key="3">
    <source>
        <dbReference type="Proteomes" id="UP000001365"/>
    </source>
</evidence>
<organism evidence="2 3">
    <name type="scientific">Streptococcus equi subsp. equi (strain 4047)</name>
    <dbReference type="NCBI Taxonomy" id="553482"/>
    <lineage>
        <taxon>Bacteria</taxon>
        <taxon>Bacillati</taxon>
        <taxon>Bacillota</taxon>
        <taxon>Bacilli</taxon>
        <taxon>Lactobacillales</taxon>
        <taxon>Streptococcaceae</taxon>
        <taxon>Streptococcus</taxon>
    </lineage>
</organism>
<dbReference type="RefSeq" id="WP_012679333.1">
    <property type="nucleotide sequence ID" value="NC_012471.1"/>
</dbReference>
<feature type="compositionally biased region" description="Basic and acidic residues" evidence="1">
    <location>
        <begin position="141"/>
        <end position="152"/>
    </location>
</feature>
<dbReference type="SUPFAM" id="SSF69349">
    <property type="entry name" value="Phage fibre proteins"/>
    <property type="match status" value="1"/>
</dbReference>
<dbReference type="Pfam" id="PF01391">
    <property type="entry name" value="Collagen"/>
    <property type="match status" value="1"/>
</dbReference>
<dbReference type="HOGENOM" id="CLU_072585_0_0_9"/>
<name>C0MBN8_STRE4</name>
<evidence type="ECO:0000313" key="2">
    <source>
        <dbReference type="EMBL" id="CAW93295.1"/>
    </source>
</evidence>
<evidence type="ECO:0000256" key="1">
    <source>
        <dbReference type="SAM" id="MobiDB-lite"/>
    </source>
</evidence>
<dbReference type="OrthoDB" id="2237785at2"/>
<dbReference type="EMBL" id="FM204883">
    <property type="protein sequence ID" value="CAW93295.1"/>
    <property type="molecule type" value="Genomic_DNA"/>
</dbReference>
<feature type="region of interest" description="Disordered" evidence="1">
    <location>
        <begin position="35"/>
        <end position="90"/>
    </location>
</feature>